<dbReference type="GO" id="GO:0003677">
    <property type="term" value="F:DNA binding"/>
    <property type="evidence" value="ECO:0007669"/>
    <property type="project" value="UniProtKB-KW"/>
</dbReference>
<comment type="similarity">
    <text evidence="1">Belongs to the site-specific recombinase resolvase family.</text>
</comment>
<accession>A0A7H0H7H3</accession>
<feature type="domain" description="Resolvase/invertase-type recombinase catalytic" evidence="7">
    <location>
        <begin position="6"/>
        <end position="142"/>
    </location>
</feature>
<dbReference type="Proteomes" id="UP000516117">
    <property type="component" value="Chromosome"/>
</dbReference>
<evidence type="ECO:0000256" key="6">
    <source>
        <dbReference type="PROSITE-ProRule" id="PRU10137"/>
    </source>
</evidence>
<dbReference type="InterPro" id="IPR006119">
    <property type="entry name" value="Resolv_N"/>
</dbReference>
<dbReference type="PANTHER" id="PTHR30461">
    <property type="entry name" value="DNA-INVERTASE FROM LAMBDOID PROPHAGE"/>
    <property type="match status" value="1"/>
</dbReference>
<keyword evidence="4" id="KW-0233">DNA recombination</keyword>
<keyword evidence="2" id="KW-0229">DNA integration</keyword>
<dbReference type="KEGG" id="tdf:H9L22_03405"/>
<gene>
    <name evidence="8" type="ORF">H9L22_03405</name>
</gene>
<dbReference type="Gene3D" id="3.40.50.1390">
    <property type="entry name" value="Resolvase, N-terminal catalytic domain"/>
    <property type="match status" value="1"/>
</dbReference>
<dbReference type="Gene3D" id="1.10.10.60">
    <property type="entry name" value="Homeodomain-like"/>
    <property type="match status" value="1"/>
</dbReference>
<dbReference type="InterPro" id="IPR036162">
    <property type="entry name" value="Resolvase-like_N_sf"/>
</dbReference>
<feature type="active site" description="O-(5'-phospho-DNA)-serine intermediate" evidence="5 6">
    <location>
        <position position="14"/>
    </location>
</feature>
<keyword evidence="3" id="KW-0238">DNA-binding</keyword>
<evidence type="ECO:0000256" key="3">
    <source>
        <dbReference type="ARBA" id="ARBA00023125"/>
    </source>
</evidence>
<evidence type="ECO:0000313" key="9">
    <source>
        <dbReference type="Proteomes" id="UP000516117"/>
    </source>
</evidence>
<evidence type="ECO:0000259" key="7">
    <source>
        <dbReference type="PROSITE" id="PS51736"/>
    </source>
</evidence>
<evidence type="ECO:0000313" key="8">
    <source>
        <dbReference type="EMBL" id="QNP56489.1"/>
    </source>
</evidence>
<dbReference type="SUPFAM" id="SSF46689">
    <property type="entry name" value="Homeodomain-like"/>
    <property type="match status" value="1"/>
</dbReference>
<dbReference type="SUPFAM" id="SSF53041">
    <property type="entry name" value="Resolvase-like"/>
    <property type="match status" value="1"/>
</dbReference>
<dbReference type="InterPro" id="IPR050639">
    <property type="entry name" value="SSR_resolvase"/>
</dbReference>
<dbReference type="Pfam" id="PF00239">
    <property type="entry name" value="Resolvase"/>
    <property type="match status" value="1"/>
</dbReference>
<evidence type="ECO:0000256" key="2">
    <source>
        <dbReference type="ARBA" id="ARBA00022908"/>
    </source>
</evidence>
<dbReference type="PROSITE" id="PS51736">
    <property type="entry name" value="RECOMBINASES_3"/>
    <property type="match status" value="1"/>
</dbReference>
<name>A0A7H0H7H3_9ACTN</name>
<protein>
    <submittedName>
        <fullName evidence="8">Recombinase family protein</fullName>
    </submittedName>
</protein>
<dbReference type="RefSeq" id="WP_187721594.1">
    <property type="nucleotide sequence ID" value="NZ_BAABBL010000015.1"/>
</dbReference>
<organism evidence="8 9">
    <name type="scientific">Tessaracoccus defluvii</name>
    <dbReference type="NCBI Taxonomy" id="1285901"/>
    <lineage>
        <taxon>Bacteria</taxon>
        <taxon>Bacillati</taxon>
        <taxon>Actinomycetota</taxon>
        <taxon>Actinomycetes</taxon>
        <taxon>Propionibacteriales</taxon>
        <taxon>Propionibacteriaceae</taxon>
        <taxon>Tessaracoccus</taxon>
    </lineage>
</organism>
<dbReference type="CDD" id="cd00569">
    <property type="entry name" value="HTH_Hin_like"/>
    <property type="match status" value="1"/>
</dbReference>
<dbReference type="InterPro" id="IPR009057">
    <property type="entry name" value="Homeodomain-like_sf"/>
</dbReference>
<dbReference type="InterPro" id="IPR006118">
    <property type="entry name" value="Recombinase_CS"/>
</dbReference>
<dbReference type="AlphaFoldDB" id="A0A7H0H7H3"/>
<proteinExistence type="inferred from homology"/>
<reference evidence="8 9" key="1">
    <citation type="submission" date="2020-08" db="EMBL/GenBank/DDBJ databases">
        <title>Genome sequence of Tessaracoccus defluvii JCM 17540T.</title>
        <authorList>
            <person name="Hyun D.-W."/>
            <person name="Bae J.-W."/>
        </authorList>
    </citation>
    <scope>NUCLEOTIDE SEQUENCE [LARGE SCALE GENOMIC DNA]</scope>
    <source>
        <strain evidence="8 9">JCM 17540</strain>
    </source>
</reference>
<dbReference type="GO" id="GO:0000150">
    <property type="term" value="F:DNA strand exchange activity"/>
    <property type="evidence" value="ECO:0007669"/>
    <property type="project" value="InterPro"/>
</dbReference>
<sequence>MAPQGQVVGYVRVSSQDQNPARQVEAIGNVDKIFEDRVSGGSRRDREGLGACLVYVREGDLVRVASMDRLARSLVDLQQLVDEFVAKGVAVEFVKEAVTYAGGEGASTSRLMLQLLGAFAEFERSLIRERQAEGIRLARAAGRYKGRARVLTQDQVKEARELIAAGVPKTRIAAQLGVDRSTLHRALVRKE</sequence>
<keyword evidence="9" id="KW-1185">Reference proteome</keyword>
<dbReference type="EMBL" id="CP060789">
    <property type="protein sequence ID" value="QNP56489.1"/>
    <property type="molecule type" value="Genomic_DNA"/>
</dbReference>
<dbReference type="SMART" id="SM00857">
    <property type="entry name" value="Resolvase"/>
    <property type="match status" value="1"/>
</dbReference>
<dbReference type="CDD" id="cd03768">
    <property type="entry name" value="SR_ResInv"/>
    <property type="match status" value="1"/>
</dbReference>
<evidence type="ECO:0000256" key="1">
    <source>
        <dbReference type="ARBA" id="ARBA00009913"/>
    </source>
</evidence>
<dbReference type="PANTHER" id="PTHR30461:SF26">
    <property type="entry name" value="RESOLVASE HOMOLOG YNEB"/>
    <property type="match status" value="1"/>
</dbReference>
<dbReference type="PROSITE" id="PS00397">
    <property type="entry name" value="RECOMBINASES_1"/>
    <property type="match status" value="1"/>
</dbReference>
<evidence type="ECO:0000256" key="4">
    <source>
        <dbReference type="ARBA" id="ARBA00023172"/>
    </source>
</evidence>
<evidence type="ECO:0000256" key="5">
    <source>
        <dbReference type="PIRSR" id="PIRSR606118-50"/>
    </source>
</evidence>
<dbReference type="GO" id="GO:0015074">
    <property type="term" value="P:DNA integration"/>
    <property type="evidence" value="ECO:0007669"/>
    <property type="project" value="UniProtKB-KW"/>
</dbReference>